<evidence type="ECO:0000313" key="4">
    <source>
        <dbReference type="Proteomes" id="UP000603352"/>
    </source>
</evidence>
<gene>
    <name evidence="3" type="ORF">GCM10011505_05430</name>
</gene>
<accession>A0ABQ1I8E2</accession>
<dbReference type="InterPro" id="IPR022513">
    <property type="entry name" value="TOMM_pelo"/>
</dbReference>
<dbReference type="SUPFAM" id="SSF56209">
    <property type="entry name" value="Nitrile hydratase alpha chain"/>
    <property type="match status" value="1"/>
</dbReference>
<feature type="domain" description="Nitrile hydratase alpha/Thiocyanate hydrolase gamma" evidence="2">
    <location>
        <begin position="42"/>
        <end position="93"/>
    </location>
</feature>
<dbReference type="Pfam" id="PF02979">
    <property type="entry name" value="NHase_alpha"/>
    <property type="match status" value="1"/>
</dbReference>
<sequence>MSLNGCASGPFRTLRAHGDEMMSDKGTASNQRVTDELRKRIGEIIDHAWRDADFRALCQADPRRALAAHGVEVPENLTLVVVENTPDQVHLVIPPAAQAAHDDGALADDALEQVAGGTGGQPAVSDNGLLILGSSGLTLGPSTLGPSGGR</sequence>
<dbReference type="Gene3D" id="3.90.330.10">
    <property type="entry name" value="Nitrile hydratase alpha /Thiocyanate hydrolase gamma"/>
    <property type="match status" value="1"/>
</dbReference>
<evidence type="ECO:0000259" key="2">
    <source>
        <dbReference type="Pfam" id="PF02979"/>
    </source>
</evidence>
<dbReference type="NCBIfam" id="TIGR03793">
    <property type="entry name" value="leader_NHLP"/>
    <property type="match status" value="1"/>
</dbReference>
<organism evidence="3 4">
    <name type="scientific">Tistrella bauzanensis</name>
    <dbReference type="NCBI Taxonomy" id="657419"/>
    <lineage>
        <taxon>Bacteria</taxon>
        <taxon>Pseudomonadati</taxon>
        <taxon>Pseudomonadota</taxon>
        <taxon>Alphaproteobacteria</taxon>
        <taxon>Geminicoccales</taxon>
        <taxon>Geminicoccaceae</taxon>
        <taxon>Tistrella</taxon>
    </lineage>
</organism>
<name>A0ABQ1I8E2_9PROT</name>
<keyword evidence="4" id="KW-1185">Reference proteome</keyword>
<proteinExistence type="predicted"/>
<protein>
    <recommendedName>
        <fullName evidence="2">Nitrile hydratase alpha/Thiocyanate hydrolase gamma domain-containing protein</fullName>
    </recommendedName>
</protein>
<keyword evidence="1" id="KW-0479">Metal-binding</keyword>
<dbReference type="InterPro" id="IPR004232">
    <property type="entry name" value="CN_Hdrtase_a/SCN_Hdrlase_g"/>
</dbReference>
<dbReference type="InterPro" id="IPR036648">
    <property type="entry name" value="CN_Hdrase_a/SCN_Hdrase_g_sf"/>
</dbReference>
<reference evidence="4" key="1">
    <citation type="journal article" date="2019" name="Int. J. Syst. Evol. Microbiol.">
        <title>The Global Catalogue of Microorganisms (GCM) 10K type strain sequencing project: providing services to taxonomists for standard genome sequencing and annotation.</title>
        <authorList>
            <consortium name="The Broad Institute Genomics Platform"/>
            <consortium name="The Broad Institute Genome Sequencing Center for Infectious Disease"/>
            <person name="Wu L."/>
            <person name="Ma J."/>
        </authorList>
    </citation>
    <scope>NUCLEOTIDE SEQUENCE [LARGE SCALE GENOMIC DNA]</scope>
    <source>
        <strain evidence="4">CGMCC 1.10188</strain>
    </source>
</reference>
<dbReference type="EMBL" id="BMDZ01000003">
    <property type="protein sequence ID" value="GGB27008.1"/>
    <property type="molecule type" value="Genomic_DNA"/>
</dbReference>
<evidence type="ECO:0000256" key="1">
    <source>
        <dbReference type="ARBA" id="ARBA00022723"/>
    </source>
</evidence>
<evidence type="ECO:0000313" key="3">
    <source>
        <dbReference type="EMBL" id="GGB27008.1"/>
    </source>
</evidence>
<comment type="caution">
    <text evidence="3">The sequence shown here is derived from an EMBL/GenBank/DDBJ whole genome shotgun (WGS) entry which is preliminary data.</text>
</comment>
<dbReference type="Proteomes" id="UP000603352">
    <property type="component" value="Unassembled WGS sequence"/>
</dbReference>